<name>A0A1M7D2N9_9BACT</name>
<keyword evidence="3 7" id="KW-0808">Transferase</keyword>
<sequence>MDLFEKIAANRGPLGSHSHYAHGYFTFPKLEGEIKPRMIFRGKEVLTWSLNNYLGLANHPEVRKADADAAAEYGMALPMGARMMSGNSNLHEQLENELAEFVQKPECMLLNFGYQGVVSIIDAMVGRHDVIVYDAESHACIIDGVRLHAGKRFVYVHNDMQSLEKQLERAQRIIDETGGGILVITEGVFGMSGNQGDLRGVVALKEKYQFRLFVDDAHGFGTMGATGAGTGEEQGVQDGIDLYFSTFAKSMASIGAFVAGPENVIEYLRYNMRSQIFAKSLPMPLVVGALKRLELLRTQPELKENLWTIVRALQSGLREKGFNIGSTSSPVTPVLLEGQIPDATQVTFDLRENHGIFCSIVVYPVVPKGVIMLRIIPTAVHTLDDVAVTIKAFEAVKEKLQKGLYSKAEVPAGLQN</sequence>
<evidence type="ECO:0000259" key="6">
    <source>
        <dbReference type="Pfam" id="PF00155"/>
    </source>
</evidence>
<keyword evidence="8" id="KW-1185">Reference proteome</keyword>
<reference evidence="8" key="1">
    <citation type="submission" date="2016-11" db="EMBL/GenBank/DDBJ databases">
        <authorList>
            <person name="Varghese N."/>
            <person name="Submissions S."/>
        </authorList>
    </citation>
    <scope>NUCLEOTIDE SEQUENCE [LARGE SCALE GENOMIC DNA]</scope>
    <source>
        <strain evidence="8">DSM 18569</strain>
    </source>
</reference>
<comment type="pathway">
    <text evidence="2">Lipid metabolism.</text>
</comment>
<accession>A0A1M7D2N9</accession>
<evidence type="ECO:0000256" key="2">
    <source>
        <dbReference type="ARBA" id="ARBA00005189"/>
    </source>
</evidence>
<dbReference type="InterPro" id="IPR001917">
    <property type="entry name" value="Aminotrans_II_pyridoxalP_BS"/>
</dbReference>
<evidence type="ECO:0000256" key="3">
    <source>
        <dbReference type="ARBA" id="ARBA00022679"/>
    </source>
</evidence>
<dbReference type="InterPro" id="IPR015422">
    <property type="entry name" value="PyrdxlP-dep_Trfase_small"/>
</dbReference>
<evidence type="ECO:0000256" key="1">
    <source>
        <dbReference type="ARBA" id="ARBA00001933"/>
    </source>
</evidence>
<dbReference type="PANTHER" id="PTHR13693">
    <property type="entry name" value="CLASS II AMINOTRANSFERASE/8-AMINO-7-OXONONANOATE SYNTHASE"/>
    <property type="match status" value="1"/>
</dbReference>
<dbReference type="STRING" id="1121959.SAMN02746009_03279"/>
<dbReference type="Gene3D" id="3.40.640.10">
    <property type="entry name" value="Type I PLP-dependent aspartate aminotransferase-like (Major domain)"/>
    <property type="match status" value="1"/>
</dbReference>
<protein>
    <submittedName>
        <fullName evidence="7">Glycine C-acetyltransferase</fullName>
    </submittedName>
</protein>
<organism evidence="7 8">
    <name type="scientific">Hymenobacter psychrotolerans DSM 18569</name>
    <dbReference type="NCBI Taxonomy" id="1121959"/>
    <lineage>
        <taxon>Bacteria</taxon>
        <taxon>Pseudomonadati</taxon>
        <taxon>Bacteroidota</taxon>
        <taxon>Cytophagia</taxon>
        <taxon>Cytophagales</taxon>
        <taxon>Hymenobacteraceae</taxon>
        <taxon>Hymenobacter</taxon>
    </lineage>
</organism>
<dbReference type="GO" id="GO:0030170">
    <property type="term" value="F:pyridoxal phosphate binding"/>
    <property type="evidence" value="ECO:0007669"/>
    <property type="project" value="InterPro"/>
</dbReference>
<proteinExistence type="inferred from homology"/>
<evidence type="ECO:0000313" key="8">
    <source>
        <dbReference type="Proteomes" id="UP000183947"/>
    </source>
</evidence>
<comment type="similarity">
    <text evidence="5">Belongs to the class-II pyridoxal-phosphate-dependent aminotransferase family.</text>
</comment>
<dbReference type="InterPro" id="IPR015424">
    <property type="entry name" value="PyrdxlP-dep_Trfase"/>
</dbReference>
<evidence type="ECO:0000256" key="5">
    <source>
        <dbReference type="RuleBase" id="RU003693"/>
    </source>
</evidence>
<comment type="cofactor">
    <cofactor evidence="1 5">
        <name>pyridoxal 5'-phosphate</name>
        <dbReference type="ChEBI" id="CHEBI:597326"/>
    </cofactor>
</comment>
<dbReference type="Gene3D" id="3.90.1150.10">
    <property type="entry name" value="Aspartate Aminotransferase, domain 1"/>
    <property type="match status" value="1"/>
</dbReference>
<dbReference type="InterPro" id="IPR050087">
    <property type="entry name" value="AON_synthase_class-II"/>
</dbReference>
<dbReference type="SUPFAM" id="SSF53383">
    <property type="entry name" value="PLP-dependent transferases"/>
    <property type="match status" value="1"/>
</dbReference>
<dbReference type="GO" id="GO:0016740">
    <property type="term" value="F:transferase activity"/>
    <property type="evidence" value="ECO:0007669"/>
    <property type="project" value="UniProtKB-KW"/>
</dbReference>
<evidence type="ECO:0000313" key="7">
    <source>
        <dbReference type="EMBL" id="SHL73653.1"/>
    </source>
</evidence>
<dbReference type="AlphaFoldDB" id="A0A1M7D2N9"/>
<dbReference type="EMBL" id="FRAS01000020">
    <property type="protein sequence ID" value="SHL73653.1"/>
    <property type="molecule type" value="Genomic_DNA"/>
</dbReference>
<dbReference type="PROSITE" id="PS00599">
    <property type="entry name" value="AA_TRANSFER_CLASS_2"/>
    <property type="match status" value="1"/>
</dbReference>
<feature type="domain" description="Aminotransferase class I/classII large" evidence="6">
    <location>
        <begin position="44"/>
        <end position="392"/>
    </location>
</feature>
<dbReference type="Proteomes" id="UP000183947">
    <property type="component" value="Unassembled WGS sequence"/>
</dbReference>
<dbReference type="Pfam" id="PF00155">
    <property type="entry name" value="Aminotran_1_2"/>
    <property type="match status" value="1"/>
</dbReference>
<dbReference type="RefSeq" id="WP_073287495.1">
    <property type="nucleotide sequence ID" value="NZ_FRAS01000020.1"/>
</dbReference>
<dbReference type="OrthoDB" id="9807157at2"/>
<gene>
    <name evidence="7" type="ORF">SAMN02746009_03279</name>
</gene>
<dbReference type="InterPro" id="IPR015421">
    <property type="entry name" value="PyrdxlP-dep_Trfase_major"/>
</dbReference>
<keyword evidence="4 5" id="KW-0663">Pyridoxal phosphate</keyword>
<evidence type="ECO:0000256" key="4">
    <source>
        <dbReference type="ARBA" id="ARBA00022898"/>
    </source>
</evidence>
<dbReference type="InterPro" id="IPR004839">
    <property type="entry name" value="Aminotransferase_I/II_large"/>
</dbReference>